<dbReference type="PANTHER" id="PTHR42964">
    <property type="entry name" value="ENOYL-COA HYDRATASE"/>
    <property type="match status" value="1"/>
</dbReference>
<dbReference type="SUPFAM" id="SSF52096">
    <property type="entry name" value="ClpP/crotonase"/>
    <property type="match status" value="1"/>
</dbReference>
<keyword evidence="2" id="KW-0413">Isomerase</keyword>
<dbReference type="InterPro" id="IPR029045">
    <property type="entry name" value="ClpP/crotonase-like_dom_sf"/>
</dbReference>
<dbReference type="OrthoDB" id="9807606at2"/>
<protein>
    <submittedName>
        <fullName evidence="2">Putative enoyl-CoA hydratase/isomerase</fullName>
    </submittedName>
</protein>
<accession>A4C9N0</accession>
<name>A4C9N0_9GAMM</name>
<evidence type="ECO:0000313" key="3">
    <source>
        <dbReference type="Proteomes" id="UP000006201"/>
    </source>
</evidence>
<dbReference type="Pfam" id="PF00378">
    <property type="entry name" value="ECH_1"/>
    <property type="match status" value="1"/>
</dbReference>
<dbReference type="GO" id="GO:0008300">
    <property type="term" value="P:isoprenoid catabolic process"/>
    <property type="evidence" value="ECO:0007669"/>
    <property type="project" value="TreeGrafter"/>
</dbReference>
<gene>
    <name evidence="2" type="ORF">PTD2_19772</name>
</gene>
<evidence type="ECO:0000313" key="2">
    <source>
        <dbReference type="EMBL" id="EAR28088.1"/>
    </source>
</evidence>
<dbReference type="CDD" id="cd06558">
    <property type="entry name" value="crotonase-like"/>
    <property type="match status" value="1"/>
</dbReference>
<dbReference type="GO" id="GO:0016853">
    <property type="term" value="F:isomerase activity"/>
    <property type="evidence" value="ECO:0007669"/>
    <property type="project" value="UniProtKB-KW"/>
</dbReference>
<dbReference type="HOGENOM" id="CLU_009834_7_3_6"/>
<evidence type="ECO:0000256" key="1">
    <source>
        <dbReference type="ARBA" id="ARBA00005254"/>
    </source>
</evidence>
<keyword evidence="3" id="KW-1185">Reference proteome</keyword>
<dbReference type="Gene3D" id="3.90.226.10">
    <property type="entry name" value="2-enoyl-CoA Hydratase, Chain A, domain 1"/>
    <property type="match status" value="1"/>
</dbReference>
<dbReference type="Gene3D" id="1.10.12.10">
    <property type="entry name" value="Lyase 2-enoyl-coa Hydratase, Chain A, domain 2"/>
    <property type="match status" value="1"/>
</dbReference>
<dbReference type="InterPro" id="IPR001753">
    <property type="entry name" value="Enoyl-CoA_hydra/iso"/>
</dbReference>
<comment type="caution">
    <text evidence="2">The sequence shown here is derived from an EMBL/GenBank/DDBJ whole genome shotgun (WGS) entry which is preliminary data.</text>
</comment>
<sequence length="256" mass="27335">MSVTLSISKSSIATIELDRQSVHNAFDAQTIAKLIETIEYANTLPIRALVLKSAGKHFSAGADLAWMKSMADNDFAKNLADSKQLAKLMFLLANVAVPTLCLVQGAAFGGAVGLIACCDIAISTPDAKFCLSEVKLGLIPAVISPYVIKAMGERQARRYFLTAEVFKANTALEMGLIHQVSDDLTLCADGILQAIINNGPCAVMAAKTLIKEVAGQTIDQTLTDLTAERIATIRVSAEGQEGLSAFFEKRAPSWQN</sequence>
<dbReference type="InterPro" id="IPR014748">
    <property type="entry name" value="Enoyl-CoA_hydra_C"/>
</dbReference>
<dbReference type="InterPro" id="IPR051683">
    <property type="entry name" value="Enoyl-CoA_Hydratase/Isomerase"/>
</dbReference>
<dbReference type="Proteomes" id="UP000006201">
    <property type="component" value="Unassembled WGS sequence"/>
</dbReference>
<comment type="similarity">
    <text evidence="1">Belongs to the enoyl-CoA hydratase/isomerase family.</text>
</comment>
<dbReference type="RefSeq" id="WP_009839920.1">
    <property type="nucleotide sequence ID" value="NZ_CH959301.1"/>
</dbReference>
<dbReference type="PANTHER" id="PTHR42964:SF1">
    <property type="entry name" value="POLYKETIDE BIOSYNTHESIS ENOYL-COA HYDRATASE PKSH-RELATED"/>
    <property type="match status" value="1"/>
</dbReference>
<reference evidence="2 3" key="1">
    <citation type="submission" date="2006-02" db="EMBL/GenBank/DDBJ databases">
        <authorList>
            <person name="Moran M.A."/>
            <person name="Kjelleberg S."/>
            <person name="Egan S."/>
            <person name="Saunders N."/>
            <person name="Thomas T."/>
            <person name="Ferriera S."/>
            <person name="Johnson J."/>
            <person name="Kravitz S."/>
            <person name="Halpern A."/>
            <person name="Remington K."/>
            <person name="Beeson K."/>
            <person name="Tran B."/>
            <person name="Rogers Y.-H."/>
            <person name="Friedman R."/>
            <person name="Venter J.C."/>
        </authorList>
    </citation>
    <scope>NUCLEOTIDE SEQUENCE [LARGE SCALE GENOMIC DNA]</scope>
    <source>
        <strain evidence="2 3">D2</strain>
    </source>
</reference>
<dbReference type="AlphaFoldDB" id="A4C9N0"/>
<proteinExistence type="inferred from homology"/>
<dbReference type="STRING" id="87626.PTD2_19772"/>
<dbReference type="EMBL" id="AAOH01000004">
    <property type="protein sequence ID" value="EAR28088.1"/>
    <property type="molecule type" value="Genomic_DNA"/>
</dbReference>
<organism evidence="2 3">
    <name type="scientific">Pseudoalteromonas tunicata D2</name>
    <dbReference type="NCBI Taxonomy" id="87626"/>
    <lineage>
        <taxon>Bacteria</taxon>
        <taxon>Pseudomonadati</taxon>
        <taxon>Pseudomonadota</taxon>
        <taxon>Gammaproteobacteria</taxon>
        <taxon>Alteromonadales</taxon>
        <taxon>Pseudoalteromonadaceae</taxon>
        <taxon>Pseudoalteromonas</taxon>
    </lineage>
</organism>
<dbReference type="eggNOG" id="COG1024">
    <property type="taxonomic scope" value="Bacteria"/>
</dbReference>